<name>A0A5J6WYP2_9GAMM</name>
<evidence type="ECO:0000256" key="3">
    <source>
        <dbReference type="ARBA" id="ARBA00023098"/>
    </source>
</evidence>
<dbReference type="InterPro" id="IPR016035">
    <property type="entry name" value="Acyl_Trfase/lysoPLipase"/>
</dbReference>
<keyword evidence="2 4" id="KW-0442">Lipid degradation</keyword>
<feature type="short sequence motif" description="GXSXG" evidence="4">
    <location>
        <begin position="44"/>
        <end position="48"/>
    </location>
</feature>
<dbReference type="Gene3D" id="3.40.1090.10">
    <property type="entry name" value="Cytosolic phospholipase A2 catalytic domain"/>
    <property type="match status" value="1"/>
</dbReference>
<dbReference type="SUPFAM" id="SSF52151">
    <property type="entry name" value="FabD/lysophospholipase-like"/>
    <property type="match status" value="1"/>
</dbReference>
<dbReference type="Pfam" id="PF01734">
    <property type="entry name" value="Patatin"/>
    <property type="match status" value="1"/>
</dbReference>
<evidence type="ECO:0000259" key="5">
    <source>
        <dbReference type="PROSITE" id="PS51635"/>
    </source>
</evidence>
<evidence type="ECO:0000256" key="4">
    <source>
        <dbReference type="PROSITE-ProRule" id="PRU01161"/>
    </source>
</evidence>
<feature type="active site" description="Proton acceptor" evidence="4">
    <location>
        <position position="207"/>
    </location>
</feature>
<dbReference type="PROSITE" id="PS51635">
    <property type="entry name" value="PNPLA"/>
    <property type="match status" value="1"/>
</dbReference>
<reference evidence="6 7" key="1">
    <citation type="submission" date="2019-05" db="EMBL/GenBank/DDBJ databases">
        <title>OXA-830, a novel chromosomally encoded expanded-spectrum class D beta-lactamase in Aeromonas simiae.</title>
        <authorList>
            <person name="Zhou W."/>
            <person name="Chen Q."/>
        </authorList>
    </citation>
    <scope>NUCLEOTIDE SEQUENCE [LARGE SCALE GENOMIC DNA]</scope>
    <source>
        <strain evidence="6 7">A6</strain>
    </source>
</reference>
<dbReference type="InterPro" id="IPR050301">
    <property type="entry name" value="NTE"/>
</dbReference>
<keyword evidence="1 4" id="KW-0378">Hydrolase</keyword>
<dbReference type="AlphaFoldDB" id="A0A5J6WYP2"/>
<protein>
    <submittedName>
        <fullName evidence="6">Patatin-like phospholipase family protein</fullName>
    </submittedName>
</protein>
<dbReference type="EMBL" id="CP040449">
    <property type="protein sequence ID" value="QFI55381.1"/>
    <property type="molecule type" value="Genomic_DNA"/>
</dbReference>
<organism evidence="6 7">
    <name type="scientific">Aeromonas simiae</name>
    <dbReference type="NCBI Taxonomy" id="218936"/>
    <lineage>
        <taxon>Bacteria</taxon>
        <taxon>Pseudomonadati</taxon>
        <taxon>Pseudomonadota</taxon>
        <taxon>Gammaproteobacteria</taxon>
        <taxon>Aeromonadales</taxon>
        <taxon>Aeromonadaceae</taxon>
        <taxon>Aeromonas</taxon>
    </lineage>
</organism>
<dbReference type="Proteomes" id="UP000594034">
    <property type="component" value="Chromosome"/>
</dbReference>
<gene>
    <name evidence="6" type="ORF">FE240_12210</name>
</gene>
<dbReference type="GO" id="GO:0016042">
    <property type="term" value="P:lipid catabolic process"/>
    <property type="evidence" value="ECO:0007669"/>
    <property type="project" value="UniProtKB-UniRule"/>
</dbReference>
<comment type="caution">
    <text evidence="4">Lacks conserved residue(s) required for the propagation of feature annotation.</text>
</comment>
<feature type="active site" description="Nucleophile" evidence="4">
    <location>
        <position position="46"/>
    </location>
</feature>
<sequence length="377" mass="41923">MSKPSTALLLTGGGARAAYQVGVLKAIAELYPRQAGIPFPILCGTSAGALNATALACYASHFQLGVRKLEWVWRSCETHHIFRFQPGQLLRRLLFEGSAGLISATPNPAFHLFSQEPLKRLLDQLINYDRIDEQLLYGNLEALAITASDYRSGLSTTFFQGRPNRHAWQRARRRGIPTLITTEHLLASSALPFVFAPQRIDDHDFGDGSIQQLSPLSPAIHLGAEHILAITLDARHDMGSAPHAITSSQIASHLLNTVFSDTLNSDLERLARINATLAQMAPRERERLNLRLIEPCVLGPSQDLDQLALPHLPHLPRHLRRLLRVLGVKGDEPSTLASFLMFVPEYCQNLIQLGYQDTRDKQSSIRHFLDLAPSPRR</sequence>
<dbReference type="InterPro" id="IPR002641">
    <property type="entry name" value="PNPLA_dom"/>
</dbReference>
<dbReference type="CDD" id="cd07209">
    <property type="entry name" value="Pat_hypo_Ecoli_Z1214_like"/>
    <property type="match status" value="1"/>
</dbReference>
<accession>A0A5J6WYP2</accession>
<evidence type="ECO:0000313" key="6">
    <source>
        <dbReference type="EMBL" id="QFI55381.1"/>
    </source>
</evidence>
<evidence type="ECO:0000256" key="2">
    <source>
        <dbReference type="ARBA" id="ARBA00022963"/>
    </source>
</evidence>
<dbReference type="KEGG" id="asim:FE240_12210"/>
<keyword evidence="3 4" id="KW-0443">Lipid metabolism</keyword>
<dbReference type="PANTHER" id="PTHR14226:SF57">
    <property type="entry name" value="BLR7027 PROTEIN"/>
    <property type="match status" value="1"/>
</dbReference>
<evidence type="ECO:0000256" key="1">
    <source>
        <dbReference type="ARBA" id="ARBA00022801"/>
    </source>
</evidence>
<feature type="domain" description="PNPLA" evidence="5">
    <location>
        <begin position="8"/>
        <end position="220"/>
    </location>
</feature>
<dbReference type="GO" id="GO:0016787">
    <property type="term" value="F:hydrolase activity"/>
    <property type="evidence" value="ECO:0007669"/>
    <property type="project" value="UniProtKB-UniRule"/>
</dbReference>
<dbReference type="PANTHER" id="PTHR14226">
    <property type="entry name" value="NEUROPATHY TARGET ESTERASE/SWISS CHEESE D.MELANOGASTER"/>
    <property type="match status" value="1"/>
</dbReference>
<proteinExistence type="predicted"/>
<keyword evidence="7" id="KW-1185">Reference proteome</keyword>
<evidence type="ECO:0000313" key="7">
    <source>
        <dbReference type="Proteomes" id="UP000594034"/>
    </source>
</evidence>
<dbReference type="RefSeq" id="WP_193001268.1">
    <property type="nucleotide sequence ID" value="NZ_CP040449.1"/>
</dbReference>